<evidence type="ECO:0000256" key="6">
    <source>
        <dbReference type="SAM" id="Phobius"/>
    </source>
</evidence>
<dbReference type="RefSeq" id="WP_251795970.1">
    <property type="nucleotide sequence ID" value="NZ_JAMQOL010000001.1"/>
</dbReference>
<feature type="domain" description="RDD" evidence="7">
    <location>
        <begin position="70"/>
        <end position="169"/>
    </location>
</feature>
<keyword evidence="8" id="KW-0614">Plasmid</keyword>
<evidence type="ECO:0000313" key="8">
    <source>
        <dbReference type="EMBL" id="MCM4076193.1"/>
    </source>
</evidence>
<dbReference type="EMBL" id="JAMQOL010000001">
    <property type="protein sequence ID" value="MCM4076193.1"/>
    <property type="molecule type" value="Genomic_DNA"/>
</dbReference>
<evidence type="ECO:0000259" key="7">
    <source>
        <dbReference type="Pfam" id="PF06271"/>
    </source>
</evidence>
<keyword evidence="9" id="KW-1185">Reference proteome</keyword>
<name>A0ABT0XQZ5_9ACTN</name>
<comment type="subcellular location">
    <subcellularLocation>
        <location evidence="1">Membrane</location>
        <topology evidence="1">Multi-pass membrane protein</topology>
    </subcellularLocation>
</comment>
<geneLocation type="plasmid" evidence="8">
    <name>p1</name>
</geneLocation>
<feature type="transmembrane region" description="Helical" evidence="6">
    <location>
        <begin position="72"/>
        <end position="93"/>
    </location>
</feature>
<evidence type="ECO:0000313" key="9">
    <source>
        <dbReference type="Proteomes" id="UP001523216"/>
    </source>
</evidence>
<accession>A0ABT0XQZ5</accession>
<feature type="compositionally biased region" description="Low complexity" evidence="5">
    <location>
        <begin position="22"/>
        <end position="33"/>
    </location>
</feature>
<keyword evidence="3 6" id="KW-1133">Transmembrane helix</keyword>
<dbReference type="InterPro" id="IPR010432">
    <property type="entry name" value="RDD"/>
</dbReference>
<evidence type="ECO:0000256" key="4">
    <source>
        <dbReference type="ARBA" id="ARBA00023136"/>
    </source>
</evidence>
<comment type="caution">
    <text evidence="8">The sequence shown here is derived from an EMBL/GenBank/DDBJ whole genome shotgun (WGS) entry which is preliminary data.</text>
</comment>
<gene>
    <name evidence="8" type="ORF">LXN57_01285</name>
</gene>
<dbReference type="Pfam" id="PF06271">
    <property type="entry name" value="RDD"/>
    <property type="match status" value="1"/>
</dbReference>
<evidence type="ECO:0000256" key="5">
    <source>
        <dbReference type="SAM" id="MobiDB-lite"/>
    </source>
</evidence>
<proteinExistence type="predicted"/>
<feature type="region of interest" description="Disordered" evidence="5">
    <location>
        <begin position="1"/>
        <end position="33"/>
    </location>
</feature>
<evidence type="ECO:0000256" key="2">
    <source>
        <dbReference type="ARBA" id="ARBA00022692"/>
    </source>
</evidence>
<organism evidence="8 9">
    <name type="scientific">Paractinoplanes hotanensis</name>
    <dbReference type="NCBI Taxonomy" id="2906497"/>
    <lineage>
        <taxon>Bacteria</taxon>
        <taxon>Bacillati</taxon>
        <taxon>Actinomycetota</taxon>
        <taxon>Actinomycetes</taxon>
        <taxon>Micromonosporales</taxon>
        <taxon>Micromonosporaceae</taxon>
        <taxon>Paractinoplanes</taxon>
    </lineage>
</organism>
<evidence type="ECO:0000256" key="1">
    <source>
        <dbReference type="ARBA" id="ARBA00004141"/>
    </source>
</evidence>
<keyword evidence="2 6" id="KW-0812">Transmembrane</keyword>
<sequence length="177" mass="19427">MSEPGRYRNDPSTFHAQRYGTPAQWAPAPQHAAVQPYSPPEYPVHQPQPAALAYRPGAGPPLVSAGGRLGAMLLDVLLAVLTLWIGWFIWALITWSDGQTPAKKLLGHVVADPQTGLPFDWGRMALREFCVKGLLGWVLNVCTFGVYFWVDSLMILGDGQRTLHDRMAGSIVRHADG</sequence>
<dbReference type="Proteomes" id="UP001523216">
    <property type="component" value="Unassembled WGS sequence"/>
</dbReference>
<keyword evidence="4 6" id="KW-0472">Membrane</keyword>
<protein>
    <submittedName>
        <fullName evidence="8">RDD family protein</fullName>
    </submittedName>
</protein>
<evidence type="ECO:0000256" key="3">
    <source>
        <dbReference type="ARBA" id="ARBA00022989"/>
    </source>
</evidence>
<reference evidence="8 9" key="1">
    <citation type="submission" date="2022-06" db="EMBL/GenBank/DDBJ databases">
        <title>Actinoplanes abujensis sp. nov., isolated from Nigerian arid soil.</title>
        <authorList>
            <person name="Ding P."/>
        </authorList>
    </citation>
    <scope>NUCLEOTIDE SEQUENCE [LARGE SCALE GENOMIC DNA]</scope>
    <source>
        <strain evidence="9">TRM88002</strain>
        <plasmid evidence="8">p1</plasmid>
    </source>
</reference>
<feature type="transmembrane region" description="Helical" evidence="6">
    <location>
        <begin position="134"/>
        <end position="157"/>
    </location>
</feature>